<protein>
    <submittedName>
        <fullName evidence="1">Uncharacterized protein</fullName>
    </submittedName>
</protein>
<gene>
    <name evidence="1" type="ORF">SDC9_124343</name>
</gene>
<sequence length="114" mass="12100">MELITHIGEIGGVDNLKYLIQSVIPANLIIISTNALECRANGQARIGSAIIPTMIYMVTNDFSDTYGVNGIAVHGSTLVQTKVELITNDFETVVSANGSASNKSAAVVVTEYQI</sequence>
<name>A0A645CK53_9ZZZZ</name>
<dbReference type="AlphaFoldDB" id="A0A645CK53"/>
<accession>A0A645CK53</accession>
<dbReference type="EMBL" id="VSSQ01027882">
    <property type="protein sequence ID" value="MPM77340.1"/>
    <property type="molecule type" value="Genomic_DNA"/>
</dbReference>
<comment type="caution">
    <text evidence="1">The sequence shown here is derived from an EMBL/GenBank/DDBJ whole genome shotgun (WGS) entry which is preliminary data.</text>
</comment>
<reference evidence="1" key="1">
    <citation type="submission" date="2019-08" db="EMBL/GenBank/DDBJ databases">
        <authorList>
            <person name="Kucharzyk K."/>
            <person name="Murdoch R.W."/>
            <person name="Higgins S."/>
            <person name="Loffler F."/>
        </authorList>
    </citation>
    <scope>NUCLEOTIDE SEQUENCE</scope>
</reference>
<evidence type="ECO:0000313" key="1">
    <source>
        <dbReference type="EMBL" id="MPM77340.1"/>
    </source>
</evidence>
<organism evidence="1">
    <name type="scientific">bioreactor metagenome</name>
    <dbReference type="NCBI Taxonomy" id="1076179"/>
    <lineage>
        <taxon>unclassified sequences</taxon>
        <taxon>metagenomes</taxon>
        <taxon>ecological metagenomes</taxon>
    </lineage>
</organism>
<proteinExistence type="predicted"/>